<dbReference type="Gene3D" id="2.40.30.90">
    <property type="entry name" value="Bacterial fluorinating enzyme like"/>
    <property type="match status" value="1"/>
</dbReference>
<comment type="similarity">
    <text evidence="2">Belongs to the SAM hydrolase / SAM-dependent halogenase family.</text>
</comment>
<dbReference type="InterPro" id="IPR023228">
    <property type="entry name" value="SAM_OH_AdoTrfase_N_sf"/>
</dbReference>
<proteinExistence type="inferred from homology"/>
<dbReference type="STRING" id="1307839.L21SP5_00967"/>
<keyword evidence="1" id="KW-0949">S-adenosyl-L-methionine</keyword>
<accession>A0A0S2HX42</accession>
<dbReference type="Gene3D" id="3.40.50.10790">
    <property type="entry name" value="S-adenosyl-l-methionine hydroxide adenosyltransferase, N-terminal"/>
    <property type="match status" value="1"/>
</dbReference>
<dbReference type="InterPro" id="IPR023227">
    <property type="entry name" value="SAM_OH_AdoTrfase_C_sf"/>
</dbReference>
<dbReference type="Proteomes" id="UP000064893">
    <property type="component" value="Chromosome"/>
</dbReference>
<dbReference type="InterPro" id="IPR046470">
    <property type="entry name" value="SAM_HAT_C"/>
</dbReference>
<evidence type="ECO:0000256" key="2">
    <source>
        <dbReference type="ARBA" id="ARBA00024035"/>
    </source>
</evidence>
<dbReference type="Pfam" id="PF01887">
    <property type="entry name" value="SAM_HAT_N"/>
    <property type="match status" value="1"/>
</dbReference>
<gene>
    <name evidence="5" type="ORF">L21SP5_00967</name>
</gene>
<dbReference type="PANTHER" id="PTHR35092">
    <property type="entry name" value="CHLORINASE MJ1651"/>
    <property type="match status" value="1"/>
</dbReference>
<organism evidence="5 6">
    <name type="scientific">Salinivirga cyanobacteriivorans</name>
    <dbReference type="NCBI Taxonomy" id="1307839"/>
    <lineage>
        <taxon>Bacteria</taxon>
        <taxon>Pseudomonadati</taxon>
        <taxon>Bacteroidota</taxon>
        <taxon>Bacteroidia</taxon>
        <taxon>Bacteroidales</taxon>
        <taxon>Salinivirgaceae</taxon>
        <taxon>Salinivirga</taxon>
    </lineage>
</organism>
<dbReference type="SUPFAM" id="SSF101852">
    <property type="entry name" value="Bacterial fluorinating enzyme, C-terminal domain"/>
    <property type="match status" value="1"/>
</dbReference>
<evidence type="ECO:0000313" key="6">
    <source>
        <dbReference type="Proteomes" id="UP000064893"/>
    </source>
</evidence>
<dbReference type="PIRSF" id="PIRSF006779">
    <property type="entry name" value="UCP006779"/>
    <property type="match status" value="1"/>
</dbReference>
<keyword evidence="5" id="KW-0808">Transferase</keyword>
<keyword evidence="6" id="KW-1185">Reference proteome</keyword>
<dbReference type="PANTHER" id="PTHR35092:SF1">
    <property type="entry name" value="CHLORINASE MJ1651"/>
    <property type="match status" value="1"/>
</dbReference>
<name>A0A0S2HX42_9BACT</name>
<sequence length="257" mass="29294">MQSITFITDWHKSDYYLGSLKGSIISHCEPAPRFVDITHQIEHYHYQEAAFILRNSYRHFPKGTIHINTVNNRNEHPVPYIAASFDDHFFISPDSGVINLLVRDKTHKVVMMEPGDQYVPTFPELSYISKGICHIHRTGSIDGLGSPYTLKETRYLRPQIESNQIIGVISHIDGFGNIITNITRKIFEEAGRNRKFSILLKGKPHGIEKISEGYNETVNELIAVFNSGDLLEIAHMNYPANKSLGLRTGDRIKITFK</sequence>
<evidence type="ECO:0000313" key="5">
    <source>
        <dbReference type="EMBL" id="ALO14634.1"/>
    </source>
</evidence>
<evidence type="ECO:0000259" key="3">
    <source>
        <dbReference type="Pfam" id="PF01887"/>
    </source>
</evidence>
<dbReference type="InterPro" id="IPR002747">
    <property type="entry name" value="SAM_OH_AdoTrfase"/>
</dbReference>
<feature type="domain" description="S-adenosyl-l-methionine hydroxide adenosyltransferase C-terminal" evidence="4">
    <location>
        <begin position="168"/>
        <end position="252"/>
    </location>
</feature>
<dbReference type="EMBL" id="CP013118">
    <property type="protein sequence ID" value="ALO14634.1"/>
    <property type="molecule type" value="Genomic_DNA"/>
</dbReference>
<dbReference type="InterPro" id="IPR046469">
    <property type="entry name" value="SAM_HAT_N"/>
</dbReference>
<dbReference type="GO" id="GO:0016740">
    <property type="term" value="F:transferase activity"/>
    <property type="evidence" value="ECO:0007669"/>
    <property type="project" value="UniProtKB-KW"/>
</dbReference>
<feature type="domain" description="S-adenosyl-l-methionine hydroxide adenosyltransferase N-terminal" evidence="3">
    <location>
        <begin position="4"/>
        <end position="145"/>
    </location>
</feature>
<evidence type="ECO:0000259" key="4">
    <source>
        <dbReference type="Pfam" id="PF20257"/>
    </source>
</evidence>
<dbReference type="RefSeq" id="WP_057952160.1">
    <property type="nucleotide sequence ID" value="NZ_CP013118.1"/>
</dbReference>
<dbReference type="KEGG" id="blq:L21SP5_00967"/>
<reference evidence="5 6" key="1">
    <citation type="submission" date="2015-11" db="EMBL/GenBank/DDBJ databases">
        <title>Description and complete genome sequence of a novel strain predominating in hypersaline microbial mats and representing a new family of the Bacteriodetes phylum.</title>
        <authorList>
            <person name="Spring S."/>
            <person name="Bunk B."/>
            <person name="Sproer C."/>
            <person name="Klenk H.-P."/>
        </authorList>
    </citation>
    <scope>NUCLEOTIDE SEQUENCE [LARGE SCALE GENOMIC DNA]</scope>
    <source>
        <strain evidence="5 6">L21-Spi-D4</strain>
    </source>
</reference>
<dbReference type="OrthoDB" id="9792195at2"/>
<evidence type="ECO:0000256" key="1">
    <source>
        <dbReference type="ARBA" id="ARBA00022691"/>
    </source>
</evidence>
<protein>
    <submittedName>
        <fullName evidence="5">S-adenosyl-l-methionine hydroxide adenosyltransferase</fullName>
    </submittedName>
</protein>
<dbReference type="Pfam" id="PF20257">
    <property type="entry name" value="SAM_HAT_C"/>
    <property type="match status" value="1"/>
</dbReference>
<dbReference type="SUPFAM" id="SSF102522">
    <property type="entry name" value="Bacterial fluorinating enzyme, N-terminal domain"/>
    <property type="match status" value="1"/>
</dbReference>
<dbReference type="AlphaFoldDB" id="A0A0S2HX42"/>